<protein>
    <submittedName>
        <fullName evidence="1">Probable RNA-directed DNA polymerase from transposon BS</fullName>
    </submittedName>
</protein>
<keyword evidence="1" id="KW-0808">Transferase</keyword>
<sequence length="316" mass="35572">MILENSILSSLKVIFPSTPSRSKKKRIVKAVIKEIPLEFEISNIKDDLINQGVCGLSGLVVEAPYKICMPSQCHRCGKALLLIAARNIRPTTEDDIDNAIGARTNHIRTVDDSSRTVPANSNRKELPRDVKELIRAKNAALRRASKYHTCENRSHARTLQPKVRDRMQEYISNRHSIFRLDNTYSSVRPISAGVFQSSTLSPLLYSACLNDIPEPKTGIQLALFADDTALFLRSNCLRNILPLSAVSYEPPSPHHFCRKPRNVLIDPPDNLAVEVEKLIELRLTQPLRPLKLINPVRIPRLPKSPFEVVVRAAHFT</sequence>
<accession>A0A4C1UG00</accession>
<dbReference type="OrthoDB" id="416454at2759"/>
<dbReference type="EMBL" id="BGZK01000166">
    <property type="protein sequence ID" value="GBP24886.1"/>
    <property type="molecule type" value="Genomic_DNA"/>
</dbReference>
<evidence type="ECO:0000313" key="2">
    <source>
        <dbReference type="Proteomes" id="UP000299102"/>
    </source>
</evidence>
<organism evidence="1 2">
    <name type="scientific">Eumeta variegata</name>
    <name type="common">Bagworm moth</name>
    <name type="synonym">Eumeta japonica</name>
    <dbReference type="NCBI Taxonomy" id="151549"/>
    <lineage>
        <taxon>Eukaryota</taxon>
        <taxon>Metazoa</taxon>
        <taxon>Ecdysozoa</taxon>
        <taxon>Arthropoda</taxon>
        <taxon>Hexapoda</taxon>
        <taxon>Insecta</taxon>
        <taxon>Pterygota</taxon>
        <taxon>Neoptera</taxon>
        <taxon>Endopterygota</taxon>
        <taxon>Lepidoptera</taxon>
        <taxon>Glossata</taxon>
        <taxon>Ditrysia</taxon>
        <taxon>Tineoidea</taxon>
        <taxon>Psychidae</taxon>
        <taxon>Oiketicinae</taxon>
        <taxon>Eumeta</taxon>
    </lineage>
</organism>
<comment type="caution">
    <text evidence="1">The sequence shown here is derived from an EMBL/GenBank/DDBJ whole genome shotgun (WGS) entry which is preliminary data.</text>
</comment>
<keyword evidence="2" id="KW-1185">Reference proteome</keyword>
<dbReference type="GO" id="GO:0003964">
    <property type="term" value="F:RNA-directed DNA polymerase activity"/>
    <property type="evidence" value="ECO:0007669"/>
    <property type="project" value="UniProtKB-KW"/>
</dbReference>
<name>A0A4C1UG00_EUMVA</name>
<proteinExistence type="predicted"/>
<keyword evidence="1" id="KW-0548">Nucleotidyltransferase</keyword>
<dbReference type="AlphaFoldDB" id="A0A4C1UG00"/>
<gene>
    <name evidence="1" type="primary">RTase</name>
    <name evidence="1" type="ORF">EVAR_14220_1</name>
</gene>
<reference evidence="1 2" key="1">
    <citation type="journal article" date="2019" name="Commun. Biol.">
        <title>The bagworm genome reveals a unique fibroin gene that provides high tensile strength.</title>
        <authorList>
            <person name="Kono N."/>
            <person name="Nakamura H."/>
            <person name="Ohtoshi R."/>
            <person name="Tomita M."/>
            <person name="Numata K."/>
            <person name="Arakawa K."/>
        </authorList>
    </citation>
    <scope>NUCLEOTIDE SEQUENCE [LARGE SCALE GENOMIC DNA]</scope>
</reference>
<evidence type="ECO:0000313" key="1">
    <source>
        <dbReference type="EMBL" id="GBP24886.1"/>
    </source>
</evidence>
<keyword evidence="1" id="KW-0695">RNA-directed DNA polymerase</keyword>
<dbReference type="Proteomes" id="UP000299102">
    <property type="component" value="Unassembled WGS sequence"/>
</dbReference>